<dbReference type="GO" id="GO:0016853">
    <property type="term" value="F:isomerase activity"/>
    <property type="evidence" value="ECO:0007669"/>
    <property type="project" value="UniProtKB-KW"/>
</dbReference>
<gene>
    <name evidence="2" type="ORF">PITCH_A1910003</name>
</gene>
<protein>
    <submittedName>
        <fullName evidence="2">Putative enoyl-CoA hydratase/isomerase</fullName>
    </submittedName>
</protein>
<dbReference type="InterPro" id="IPR001753">
    <property type="entry name" value="Enoyl-CoA_hydra/iso"/>
</dbReference>
<sequence length="291" mass="33168">MGDYKYVIYEKKDQVGTITMNLPDRLNVVDFPWEGGIFDDLLAAIDEAETDDDLKVIVFKGAGKSFCAGHDLTKIYKVYENFDAEPGKRRPSQHARLKIDRYWYEMEHKILISPKITVCQVQGHCLGEGALMAESSDFSIVANNAKIGHPEQRMGFCGSGIPTIPILYLKIGYTRARDLLLTGRHITGEEAARIGWATKAVPEEQLEKEVQDLCRLLTVYPRDGIDIGKSTNHLILDAMGITRGWPIGYYSHTLFTNLRYEKGEWNFVSKREKQGARESFHERDRKYEGKE</sequence>
<keyword evidence="2" id="KW-0413">Isomerase</keyword>
<dbReference type="AlphaFoldDB" id="A0A445MVR9"/>
<dbReference type="CDD" id="cd06558">
    <property type="entry name" value="crotonase-like"/>
    <property type="match status" value="1"/>
</dbReference>
<dbReference type="PANTHER" id="PTHR43802:SF1">
    <property type="entry name" value="IP11341P-RELATED"/>
    <property type="match status" value="1"/>
</dbReference>
<dbReference type="Gene3D" id="3.90.226.10">
    <property type="entry name" value="2-enoyl-CoA Hydratase, Chain A, domain 1"/>
    <property type="match status" value="1"/>
</dbReference>
<organism evidence="2">
    <name type="scientific">uncultured Desulfobacterium sp</name>
    <dbReference type="NCBI Taxonomy" id="201089"/>
    <lineage>
        <taxon>Bacteria</taxon>
        <taxon>Pseudomonadati</taxon>
        <taxon>Thermodesulfobacteriota</taxon>
        <taxon>Desulfobacteria</taxon>
        <taxon>Desulfobacterales</taxon>
        <taxon>Desulfobacteriaceae</taxon>
        <taxon>Desulfobacterium</taxon>
        <taxon>environmental samples</taxon>
    </lineage>
</organism>
<reference evidence="2" key="1">
    <citation type="submission" date="2018-01" db="EMBL/GenBank/DDBJ databases">
        <authorList>
            <person name="Regsiter A."/>
            <person name="William W."/>
        </authorList>
    </citation>
    <scope>NUCLEOTIDE SEQUENCE</scope>
    <source>
        <strain evidence="2">TRIP AH-1</strain>
    </source>
</reference>
<evidence type="ECO:0000313" key="2">
    <source>
        <dbReference type="EMBL" id="SPD73597.1"/>
    </source>
</evidence>
<accession>A0A445MVR9</accession>
<comment type="similarity">
    <text evidence="1">Belongs to the enoyl-CoA hydratase/isomerase family.</text>
</comment>
<proteinExistence type="inferred from homology"/>
<dbReference type="Pfam" id="PF00378">
    <property type="entry name" value="ECH_1"/>
    <property type="match status" value="1"/>
</dbReference>
<name>A0A445MVR9_9BACT</name>
<dbReference type="PANTHER" id="PTHR43802">
    <property type="entry name" value="ENOYL-COA HYDRATASE"/>
    <property type="match status" value="1"/>
</dbReference>
<dbReference type="EMBL" id="OJIN01000103">
    <property type="protein sequence ID" value="SPD73597.1"/>
    <property type="molecule type" value="Genomic_DNA"/>
</dbReference>
<dbReference type="SUPFAM" id="SSF52096">
    <property type="entry name" value="ClpP/crotonase"/>
    <property type="match status" value="1"/>
</dbReference>
<evidence type="ECO:0000256" key="1">
    <source>
        <dbReference type="ARBA" id="ARBA00005254"/>
    </source>
</evidence>
<dbReference type="InterPro" id="IPR029045">
    <property type="entry name" value="ClpP/crotonase-like_dom_sf"/>
</dbReference>